<dbReference type="Proteomes" id="UP001157502">
    <property type="component" value="Chromosome 1"/>
</dbReference>
<proteinExistence type="predicted"/>
<organism evidence="1 2">
    <name type="scientific">Dallia pectoralis</name>
    <name type="common">Alaska blackfish</name>
    <dbReference type="NCBI Taxonomy" id="75939"/>
    <lineage>
        <taxon>Eukaryota</taxon>
        <taxon>Metazoa</taxon>
        <taxon>Chordata</taxon>
        <taxon>Craniata</taxon>
        <taxon>Vertebrata</taxon>
        <taxon>Euteleostomi</taxon>
        <taxon>Actinopterygii</taxon>
        <taxon>Neopterygii</taxon>
        <taxon>Teleostei</taxon>
        <taxon>Protacanthopterygii</taxon>
        <taxon>Esociformes</taxon>
        <taxon>Umbridae</taxon>
        <taxon>Dallia</taxon>
    </lineage>
</organism>
<evidence type="ECO:0000313" key="2">
    <source>
        <dbReference type="Proteomes" id="UP001157502"/>
    </source>
</evidence>
<protein>
    <submittedName>
        <fullName evidence="1">Uncharacterized protein</fullName>
    </submittedName>
</protein>
<reference evidence="1" key="1">
    <citation type="submission" date="2021-05" db="EMBL/GenBank/DDBJ databases">
        <authorList>
            <person name="Pan Q."/>
            <person name="Jouanno E."/>
            <person name="Zahm M."/>
            <person name="Klopp C."/>
            <person name="Cabau C."/>
            <person name="Louis A."/>
            <person name="Berthelot C."/>
            <person name="Parey E."/>
            <person name="Roest Crollius H."/>
            <person name="Montfort J."/>
            <person name="Robinson-Rechavi M."/>
            <person name="Bouchez O."/>
            <person name="Lampietro C."/>
            <person name="Lopez Roques C."/>
            <person name="Donnadieu C."/>
            <person name="Postlethwait J."/>
            <person name="Bobe J."/>
            <person name="Dillon D."/>
            <person name="Chandos A."/>
            <person name="von Hippel F."/>
            <person name="Guiguen Y."/>
        </authorList>
    </citation>
    <scope>NUCLEOTIDE SEQUENCE</scope>
    <source>
        <strain evidence="1">YG-Jan2019</strain>
    </source>
</reference>
<evidence type="ECO:0000313" key="1">
    <source>
        <dbReference type="EMBL" id="KAJ8017169.1"/>
    </source>
</evidence>
<accession>A0ACC2HMG4</accession>
<sequence>MLWGLGEREDERERWKEIESKTKKQLAQKNSQVWKGARLCQQQPYLTPSPFPPQAPPVPQDPPFSSALSTTAHVKPGRQGKHGLVFMATAP</sequence>
<gene>
    <name evidence="1" type="ORF">DPEC_G00014960</name>
</gene>
<keyword evidence="2" id="KW-1185">Reference proteome</keyword>
<comment type="caution">
    <text evidence="1">The sequence shown here is derived from an EMBL/GenBank/DDBJ whole genome shotgun (WGS) entry which is preliminary data.</text>
</comment>
<dbReference type="EMBL" id="CM055728">
    <property type="protein sequence ID" value="KAJ8017169.1"/>
    <property type="molecule type" value="Genomic_DNA"/>
</dbReference>
<name>A0ACC2HMG4_DALPE</name>